<sequence length="104" mass="12097">MFNWLGREAGRDFRVDRKMNGCTSCIPSGSSVPEGPTELKIPRDVPSEISKSKNVIDTRFVKLFICQFVIMKRKPVDPMSRRWKHRLTGVELSRYTRQHSNTTR</sequence>
<reference evidence="1" key="1">
    <citation type="journal article" date="2020" name="G3 (Bethesda)">
        <title>High-Quality Assemblies for Three Invasive Social Wasps from the &lt;i&gt;Vespula&lt;/i&gt; Genus.</title>
        <authorList>
            <person name="Harrop T.W.R."/>
            <person name="Guhlin J."/>
            <person name="McLaughlin G.M."/>
            <person name="Permina E."/>
            <person name="Stockwell P."/>
            <person name="Gilligan J."/>
            <person name="Le Lec M.F."/>
            <person name="Gruber M.A.M."/>
            <person name="Quinn O."/>
            <person name="Lovegrove M."/>
            <person name="Duncan E.J."/>
            <person name="Remnant E.J."/>
            <person name="Van Eeckhoven J."/>
            <person name="Graham B."/>
            <person name="Knapp R.A."/>
            <person name="Langford K.W."/>
            <person name="Kronenberg Z."/>
            <person name="Press M.O."/>
            <person name="Eacker S.M."/>
            <person name="Wilson-Rankin E.E."/>
            <person name="Purcell J."/>
            <person name="Lester P.J."/>
            <person name="Dearden P.K."/>
        </authorList>
    </citation>
    <scope>NUCLEOTIDE SEQUENCE</scope>
    <source>
        <strain evidence="1">Linc-1</strain>
    </source>
</reference>
<dbReference type="EMBL" id="JACSDZ010000007">
    <property type="protein sequence ID" value="KAF7399591.1"/>
    <property type="molecule type" value="Genomic_DNA"/>
</dbReference>
<protein>
    <submittedName>
        <fullName evidence="1">Uncharacterized protein</fullName>
    </submittedName>
</protein>
<dbReference type="Proteomes" id="UP000617340">
    <property type="component" value="Unassembled WGS sequence"/>
</dbReference>
<organism evidence="1 2">
    <name type="scientific">Vespula germanica</name>
    <name type="common">German yellow jacket</name>
    <name type="synonym">Paravespula germanica</name>
    <dbReference type="NCBI Taxonomy" id="30212"/>
    <lineage>
        <taxon>Eukaryota</taxon>
        <taxon>Metazoa</taxon>
        <taxon>Ecdysozoa</taxon>
        <taxon>Arthropoda</taxon>
        <taxon>Hexapoda</taxon>
        <taxon>Insecta</taxon>
        <taxon>Pterygota</taxon>
        <taxon>Neoptera</taxon>
        <taxon>Endopterygota</taxon>
        <taxon>Hymenoptera</taxon>
        <taxon>Apocrita</taxon>
        <taxon>Aculeata</taxon>
        <taxon>Vespoidea</taxon>
        <taxon>Vespidae</taxon>
        <taxon>Vespinae</taxon>
        <taxon>Vespula</taxon>
    </lineage>
</organism>
<evidence type="ECO:0000313" key="1">
    <source>
        <dbReference type="EMBL" id="KAF7399591.1"/>
    </source>
</evidence>
<comment type="caution">
    <text evidence="1">The sequence shown here is derived from an EMBL/GenBank/DDBJ whole genome shotgun (WGS) entry which is preliminary data.</text>
</comment>
<accession>A0A834K3Y1</accession>
<name>A0A834K3Y1_VESGE</name>
<keyword evidence="2" id="KW-1185">Reference proteome</keyword>
<gene>
    <name evidence="1" type="ORF">HZH68_008183</name>
</gene>
<evidence type="ECO:0000313" key="2">
    <source>
        <dbReference type="Proteomes" id="UP000617340"/>
    </source>
</evidence>
<proteinExistence type="predicted"/>
<dbReference type="AlphaFoldDB" id="A0A834K3Y1"/>